<sequence length="387" mass="38504">MKLAVALPLLLSLAVAAPVPGWWQGGEHHDGTLTLTGNWPREHHRHHGHHHHGAGSVAPTDGATTDVAAEPTQVNPGTPTTPTGAPDDEGNEDPDIPDCEDGETAADAVTIATDAVTIATDAVPMPLATQVTTADNGPATVDTAVPASPTKGHKHGGSSEAPVTPDQVTPGPNEAAQAAAGPAAPVLQASPDAASSPAQAVTPTPTPSAKKSKAKPSEAVPTPDAASSPDAAPTDSITDPGTSSTPEPTPTKKPKASPSPAADSGSNNSGGGGGGGGGSTQFSGLATFWDVNNPADNGGFAAGVVACEGVSTSGYIVALKDGWDNGIHCGKQVVITDPTTGNTEYATVADKCSSCRPGGLDLSPSLWNKLANDQTDIGQFNANWGFV</sequence>
<dbReference type="PANTHER" id="PTHR31836">
    <property type="match status" value="1"/>
</dbReference>
<proteinExistence type="predicted"/>
<dbReference type="PANTHER" id="PTHR31836:SF21">
    <property type="entry name" value="EXPANSIN-LIKE PROTEIN 7"/>
    <property type="match status" value="1"/>
</dbReference>
<feature type="compositionally biased region" description="Acidic residues" evidence="2">
    <location>
        <begin position="86"/>
        <end position="102"/>
    </location>
</feature>
<dbReference type="InterPro" id="IPR051477">
    <property type="entry name" value="Expansin_CellWall"/>
</dbReference>
<gene>
    <name evidence="4" type="primary">AFUA_4G06670</name>
    <name evidence="4" type="ORF">LOC62_03G004203</name>
</gene>
<feature type="compositionally biased region" description="Gly residues" evidence="2">
    <location>
        <begin position="268"/>
        <end position="279"/>
    </location>
</feature>
<organism evidence="4 5">
    <name type="scientific">Vanrija pseudolonga</name>
    <dbReference type="NCBI Taxonomy" id="143232"/>
    <lineage>
        <taxon>Eukaryota</taxon>
        <taxon>Fungi</taxon>
        <taxon>Dikarya</taxon>
        <taxon>Basidiomycota</taxon>
        <taxon>Agaricomycotina</taxon>
        <taxon>Tremellomycetes</taxon>
        <taxon>Trichosporonales</taxon>
        <taxon>Trichosporonaceae</taxon>
        <taxon>Vanrija</taxon>
    </lineage>
</organism>
<evidence type="ECO:0000256" key="3">
    <source>
        <dbReference type="SAM" id="SignalP"/>
    </source>
</evidence>
<feature type="signal peptide" evidence="3">
    <location>
        <begin position="1"/>
        <end position="16"/>
    </location>
</feature>
<keyword evidence="5" id="KW-1185">Reference proteome</keyword>
<accession>A0AAF0Y5X7</accession>
<reference evidence="4" key="1">
    <citation type="submission" date="2023-10" db="EMBL/GenBank/DDBJ databases">
        <authorList>
            <person name="Noh H."/>
        </authorList>
    </citation>
    <scope>NUCLEOTIDE SEQUENCE</scope>
    <source>
        <strain evidence="4">DUCC4014</strain>
    </source>
</reference>
<protein>
    <submittedName>
        <fullName evidence="4">Allergen Asp f 7</fullName>
    </submittedName>
</protein>
<feature type="region of interest" description="Disordered" evidence="2">
    <location>
        <begin position="33"/>
        <end position="102"/>
    </location>
</feature>
<dbReference type="Proteomes" id="UP000827549">
    <property type="component" value="Chromosome 3"/>
</dbReference>
<feature type="compositionally biased region" description="Low complexity" evidence="2">
    <location>
        <begin position="71"/>
        <end position="85"/>
    </location>
</feature>
<feature type="compositionally biased region" description="Basic residues" evidence="2">
    <location>
        <begin position="42"/>
        <end position="53"/>
    </location>
</feature>
<feature type="region of interest" description="Disordered" evidence="2">
    <location>
        <begin position="131"/>
        <end position="281"/>
    </location>
</feature>
<dbReference type="CDD" id="cd22191">
    <property type="entry name" value="DPBB_RlpA_EXP_N-like"/>
    <property type="match status" value="1"/>
</dbReference>
<feature type="compositionally biased region" description="Low complexity" evidence="2">
    <location>
        <begin position="221"/>
        <end position="246"/>
    </location>
</feature>
<evidence type="ECO:0000313" key="5">
    <source>
        <dbReference type="Proteomes" id="UP000827549"/>
    </source>
</evidence>
<dbReference type="AlphaFoldDB" id="A0AAF0Y5X7"/>
<dbReference type="GeneID" id="87807442"/>
<dbReference type="Gene3D" id="2.40.40.10">
    <property type="entry name" value="RlpA-like domain"/>
    <property type="match status" value="1"/>
</dbReference>
<dbReference type="RefSeq" id="XP_062626712.1">
    <property type="nucleotide sequence ID" value="XM_062770728.1"/>
</dbReference>
<keyword evidence="1 3" id="KW-0732">Signal</keyword>
<name>A0AAF0Y5X7_9TREE</name>
<feature type="compositionally biased region" description="Low complexity" evidence="2">
    <location>
        <begin position="175"/>
        <end position="209"/>
    </location>
</feature>
<dbReference type="EMBL" id="CP086716">
    <property type="protein sequence ID" value="WOO80680.1"/>
    <property type="molecule type" value="Genomic_DNA"/>
</dbReference>
<feature type="compositionally biased region" description="Low complexity" evidence="2">
    <location>
        <begin position="256"/>
        <end position="267"/>
    </location>
</feature>
<evidence type="ECO:0000256" key="2">
    <source>
        <dbReference type="SAM" id="MobiDB-lite"/>
    </source>
</evidence>
<feature type="chain" id="PRO_5041915263" evidence="3">
    <location>
        <begin position="17"/>
        <end position="387"/>
    </location>
</feature>
<dbReference type="InterPro" id="IPR036908">
    <property type="entry name" value="RlpA-like_sf"/>
</dbReference>
<dbReference type="SUPFAM" id="SSF50685">
    <property type="entry name" value="Barwin-like endoglucanases"/>
    <property type="match status" value="1"/>
</dbReference>
<evidence type="ECO:0000256" key="1">
    <source>
        <dbReference type="ARBA" id="ARBA00022729"/>
    </source>
</evidence>
<evidence type="ECO:0000313" key="4">
    <source>
        <dbReference type="EMBL" id="WOO80680.1"/>
    </source>
</evidence>